<dbReference type="AlphaFoldDB" id="A0A383AUT8"/>
<dbReference type="EMBL" id="UINC01194946">
    <property type="protein sequence ID" value="SVE11289.1"/>
    <property type="molecule type" value="Genomic_DNA"/>
</dbReference>
<name>A0A383AUT8_9ZZZZ</name>
<proteinExistence type="predicted"/>
<evidence type="ECO:0000313" key="2">
    <source>
        <dbReference type="EMBL" id="SVE11289.1"/>
    </source>
</evidence>
<keyword evidence="1" id="KW-0812">Transmembrane</keyword>
<accession>A0A383AUT8</accession>
<feature type="transmembrane region" description="Helical" evidence="1">
    <location>
        <begin position="27"/>
        <end position="57"/>
    </location>
</feature>
<protein>
    <submittedName>
        <fullName evidence="2">Uncharacterized protein</fullName>
    </submittedName>
</protein>
<organism evidence="2">
    <name type="scientific">marine metagenome</name>
    <dbReference type="NCBI Taxonomy" id="408172"/>
    <lineage>
        <taxon>unclassified sequences</taxon>
        <taxon>metagenomes</taxon>
        <taxon>ecological metagenomes</taxon>
    </lineage>
</organism>
<sequence>MGDPAINLMSPYAFPHRLLFPDRDELFLYPVIFILSGLYAAYSGGLVTLAVFITGVLKRGRKGTS</sequence>
<keyword evidence="1" id="KW-0472">Membrane</keyword>
<evidence type="ECO:0000256" key="1">
    <source>
        <dbReference type="SAM" id="Phobius"/>
    </source>
</evidence>
<keyword evidence="1" id="KW-1133">Transmembrane helix</keyword>
<reference evidence="2" key="1">
    <citation type="submission" date="2018-05" db="EMBL/GenBank/DDBJ databases">
        <authorList>
            <person name="Lanie J.A."/>
            <person name="Ng W.-L."/>
            <person name="Kazmierczak K.M."/>
            <person name="Andrzejewski T.M."/>
            <person name="Davidsen T.M."/>
            <person name="Wayne K.J."/>
            <person name="Tettelin H."/>
            <person name="Glass J.I."/>
            <person name="Rusch D."/>
            <person name="Podicherti R."/>
            <person name="Tsui H.-C.T."/>
            <person name="Winkler M.E."/>
        </authorList>
    </citation>
    <scope>NUCLEOTIDE SEQUENCE</scope>
</reference>
<gene>
    <name evidence="2" type="ORF">METZ01_LOCUS464143</name>
</gene>